<sequence>MAEIKRSVYLGKTDLFGQKPVLVKRGDGLNRTEEPTTVGTLSPDFHLVLTMRSKPYRKQITADVQALLTGNKP</sequence>
<reference evidence="1 2" key="1">
    <citation type="journal article" date="2016" name="Nat. Commun.">
        <title>Thousands of microbial genomes shed light on interconnected biogeochemical processes in an aquifer system.</title>
        <authorList>
            <person name="Anantharaman K."/>
            <person name="Brown C.T."/>
            <person name="Hug L.A."/>
            <person name="Sharon I."/>
            <person name="Castelle C.J."/>
            <person name="Probst A.J."/>
            <person name="Thomas B.C."/>
            <person name="Singh A."/>
            <person name="Wilkins M.J."/>
            <person name="Karaoz U."/>
            <person name="Brodie E.L."/>
            <person name="Williams K.H."/>
            <person name="Hubbard S.S."/>
            <person name="Banfield J.F."/>
        </authorList>
    </citation>
    <scope>NUCLEOTIDE SEQUENCE [LARGE SCALE GENOMIC DNA]</scope>
</reference>
<dbReference type="AlphaFoldDB" id="A0A1F8CYD0"/>
<proteinExistence type="predicted"/>
<organism evidence="1 2">
    <name type="scientific">Candidatus Woesebacteria bacterium RIFOXYB1_FULL_40_26</name>
    <dbReference type="NCBI Taxonomy" id="1802539"/>
    <lineage>
        <taxon>Bacteria</taxon>
        <taxon>Candidatus Woeseibacteriota</taxon>
    </lineage>
</organism>
<accession>A0A1F8CYD0</accession>
<evidence type="ECO:0000313" key="2">
    <source>
        <dbReference type="Proteomes" id="UP000178848"/>
    </source>
</evidence>
<gene>
    <name evidence="1" type="ORF">A2361_00180</name>
</gene>
<protein>
    <submittedName>
        <fullName evidence="1">Uncharacterized protein</fullName>
    </submittedName>
</protein>
<dbReference type="EMBL" id="MGHZ01000012">
    <property type="protein sequence ID" value="OGM81242.1"/>
    <property type="molecule type" value="Genomic_DNA"/>
</dbReference>
<dbReference type="Proteomes" id="UP000178848">
    <property type="component" value="Unassembled WGS sequence"/>
</dbReference>
<evidence type="ECO:0000313" key="1">
    <source>
        <dbReference type="EMBL" id="OGM81242.1"/>
    </source>
</evidence>
<name>A0A1F8CYD0_9BACT</name>
<comment type="caution">
    <text evidence="1">The sequence shown here is derived from an EMBL/GenBank/DDBJ whole genome shotgun (WGS) entry which is preliminary data.</text>
</comment>